<reference evidence="13 14" key="1">
    <citation type="submission" date="2019-03" db="EMBL/GenBank/DDBJ databases">
        <title>Genomic Encyclopedia of Type Strains, Phase IV (KMG-IV): sequencing the most valuable type-strain genomes for metagenomic binning, comparative biology and taxonomic classification.</title>
        <authorList>
            <person name="Goeker M."/>
        </authorList>
    </citation>
    <scope>NUCLEOTIDE SEQUENCE [LARGE SCALE GENOMIC DNA]</scope>
    <source>
        <strain evidence="13 14">DSM 44496</strain>
    </source>
</reference>
<comment type="function">
    <text evidence="11">Recycles cytidine and 2-deoxycytidine for uridine and 2-deoxyuridine synthesis, respectively. Catalyzes the hydrolytic deamination of cytidine and 2-deoxycytidine to form, respectively, uridine and 2-deoxyuridine.</text>
</comment>
<dbReference type="InterPro" id="IPR002125">
    <property type="entry name" value="CMP_dCMP_dom"/>
</dbReference>
<evidence type="ECO:0000313" key="13">
    <source>
        <dbReference type="EMBL" id="TDP39932.1"/>
    </source>
</evidence>
<dbReference type="GO" id="GO:0004126">
    <property type="term" value="F:cytidine deaminase activity"/>
    <property type="evidence" value="ECO:0007669"/>
    <property type="project" value="UniProtKB-EC"/>
</dbReference>
<dbReference type="Pfam" id="PF00383">
    <property type="entry name" value="dCMP_cyt_deam_1"/>
    <property type="match status" value="1"/>
</dbReference>
<proteinExistence type="inferred from homology"/>
<dbReference type="AlphaFoldDB" id="A0A4R6PSA2"/>
<evidence type="ECO:0000256" key="11">
    <source>
        <dbReference type="ARBA" id="ARBA00056327"/>
    </source>
</evidence>
<evidence type="ECO:0000256" key="10">
    <source>
        <dbReference type="ARBA" id="ARBA00049558"/>
    </source>
</evidence>
<protein>
    <recommendedName>
        <fullName evidence="4">Cytidine deaminase</fullName>
        <ecNumber evidence="3">3.5.4.5</ecNumber>
    </recommendedName>
    <alternativeName>
        <fullName evidence="8">Cytidine aminohydrolase</fullName>
    </alternativeName>
</protein>
<dbReference type="Gene3D" id="3.40.140.10">
    <property type="entry name" value="Cytidine Deaminase, domain 2"/>
    <property type="match status" value="1"/>
</dbReference>
<dbReference type="GO" id="GO:0072527">
    <property type="term" value="P:pyrimidine-containing compound metabolic process"/>
    <property type="evidence" value="ECO:0007669"/>
    <property type="project" value="UniProtKB-ARBA"/>
</dbReference>
<dbReference type="InterPro" id="IPR050202">
    <property type="entry name" value="Cyt/Deoxycyt_deaminase"/>
</dbReference>
<accession>A0A4R6PSA2</accession>
<evidence type="ECO:0000256" key="7">
    <source>
        <dbReference type="ARBA" id="ARBA00022833"/>
    </source>
</evidence>
<evidence type="ECO:0000259" key="12">
    <source>
        <dbReference type="PROSITE" id="PS51747"/>
    </source>
</evidence>
<dbReference type="RefSeq" id="WP_067491170.1">
    <property type="nucleotide sequence ID" value="NZ_JBHXPO010000005.1"/>
</dbReference>
<dbReference type="PROSITE" id="PS51747">
    <property type="entry name" value="CYT_DCMP_DEAMINASES_2"/>
    <property type="match status" value="1"/>
</dbReference>
<evidence type="ECO:0000256" key="1">
    <source>
        <dbReference type="ARBA" id="ARBA00001947"/>
    </source>
</evidence>
<dbReference type="GO" id="GO:0008270">
    <property type="term" value="F:zinc ion binding"/>
    <property type="evidence" value="ECO:0007669"/>
    <property type="project" value="InterPro"/>
</dbReference>
<keyword evidence="14" id="KW-1185">Reference proteome</keyword>
<dbReference type="EMBL" id="SNXK01000002">
    <property type="protein sequence ID" value="TDP39932.1"/>
    <property type="molecule type" value="Genomic_DNA"/>
</dbReference>
<dbReference type="InterPro" id="IPR016193">
    <property type="entry name" value="Cytidine_deaminase-like"/>
</dbReference>
<evidence type="ECO:0000313" key="14">
    <source>
        <dbReference type="Proteomes" id="UP000295087"/>
    </source>
</evidence>
<dbReference type="GO" id="GO:0055086">
    <property type="term" value="P:nucleobase-containing small molecule metabolic process"/>
    <property type="evidence" value="ECO:0007669"/>
    <property type="project" value="UniProtKB-ARBA"/>
</dbReference>
<comment type="caution">
    <text evidence="13">The sequence shown here is derived from an EMBL/GenBank/DDBJ whole genome shotgun (WGS) entry which is preliminary data.</text>
</comment>
<comment type="cofactor">
    <cofactor evidence="1">
        <name>Zn(2+)</name>
        <dbReference type="ChEBI" id="CHEBI:29105"/>
    </cofactor>
</comment>
<dbReference type="NCBIfam" id="NF004064">
    <property type="entry name" value="PRK05578.1"/>
    <property type="match status" value="1"/>
</dbReference>
<keyword evidence="6" id="KW-0378">Hydrolase</keyword>
<dbReference type="PANTHER" id="PTHR11644:SF2">
    <property type="entry name" value="CYTIDINE DEAMINASE"/>
    <property type="match status" value="1"/>
</dbReference>
<evidence type="ECO:0000256" key="5">
    <source>
        <dbReference type="ARBA" id="ARBA00022723"/>
    </source>
</evidence>
<dbReference type="PANTHER" id="PTHR11644">
    <property type="entry name" value="CYTIDINE DEAMINASE"/>
    <property type="match status" value="1"/>
</dbReference>
<evidence type="ECO:0000256" key="4">
    <source>
        <dbReference type="ARBA" id="ARBA00018266"/>
    </source>
</evidence>
<keyword evidence="5" id="KW-0479">Metal-binding</keyword>
<name>A0A4R6PSA2_NOCIG</name>
<evidence type="ECO:0000256" key="9">
    <source>
        <dbReference type="ARBA" id="ARBA00049252"/>
    </source>
</evidence>
<gene>
    <name evidence="13" type="ORF">DFR75_102652</name>
</gene>
<organism evidence="13 14">
    <name type="scientific">Nocardia ignorata</name>
    <dbReference type="NCBI Taxonomy" id="145285"/>
    <lineage>
        <taxon>Bacteria</taxon>
        <taxon>Bacillati</taxon>
        <taxon>Actinomycetota</taxon>
        <taxon>Actinomycetes</taxon>
        <taxon>Mycobacteriales</taxon>
        <taxon>Nocardiaceae</taxon>
        <taxon>Nocardia</taxon>
    </lineage>
</organism>
<dbReference type="EC" id="3.5.4.5" evidence="3"/>
<dbReference type="InterPro" id="IPR016192">
    <property type="entry name" value="APOBEC/CMP_deaminase_Zn-bd"/>
</dbReference>
<comment type="catalytic activity">
    <reaction evidence="10">
        <text>cytidine + H2O + H(+) = uridine + NH4(+)</text>
        <dbReference type="Rhea" id="RHEA:16069"/>
        <dbReference type="ChEBI" id="CHEBI:15377"/>
        <dbReference type="ChEBI" id="CHEBI:15378"/>
        <dbReference type="ChEBI" id="CHEBI:16704"/>
        <dbReference type="ChEBI" id="CHEBI:17562"/>
        <dbReference type="ChEBI" id="CHEBI:28938"/>
        <dbReference type="EC" id="3.5.4.5"/>
    </reaction>
</comment>
<evidence type="ECO:0000256" key="3">
    <source>
        <dbReference type="ARBA" id="ARBA00012783"/>
    </source>
</evidence>
<feature type="domain" description="CMP/dCMP-type deaminase" evidence="12">
    <location>
        <begin position="4"/>
        <end position="126"/>
    </location>
</feature>
<dbReference type="Proteomes" id="UP000295087">
    <property type="component" value="Unassembled WGS sequence"/>
</dbReference>
<evidence type="ECO:0000256" key="2">
    <source>
        <dbReference type="ARBA" id="ARBA00006576"/>
    </source>
</evidence>
<dbReference type="GO" id="GO:0042802">
    <property type="term" value="F:identical protein binding"/>
    <property type="evidence" value="ECO:0007669"/>
    <property type="project" value="UniProtKB-ARBA"/>
</dbReference>
<dbReference type="FunFam" id="3.40.140.10:FF:000008">
    <property type="entry name" value="Cytidine deaminase"/>
    <property type="match status" value="1"/>
</dbReference>
<sequence>MSEIDWNTLRDMAIRVMGSAYAPYSGFSVGAAALTTDGRIVSGCNVENVSYGLTLCAECVLVGNLFGSGGGRLLAVSVSDSRGEILMPCGRCRQLLFEHGGGELLVDHAEGPKKLSELLPYAFGPDDLAAGQR</sequence>
<evidence type="ECO:0000256" key="8">
    <source>
        <dbReference type="ARBA" id="ARBA00032005"/>
    </source>
</evidence>
<comment type="catalytic activity">
    <reaction evidence="9">
        <text>2'-deoxycytidine + H2O + H(+) = 2'-deoxyuridine + NH4(+)</text>
        <dbReference type="Rhea" id="RHEA:13433"/>
        <dbReference type="ChEBI" id="CHEBI:15377"/>
        <dbReference type="ChEBI" id="CHEBI:15378"/>
        <dbReference type="ChEBI" id="CHEBI:15698"/>
        <dbReference type="ChEBI" id="CHEBI:16450"/>
        <dbReference type="ChEBI" id="CHEBI:28938"/>
        <dbReference type="EC" id="3.5.4.5"/>
    </reaction>
</comment>
<dbReference type="SUPFAM" id="SSF53927">
    <property type="entry name" value="Cytidine deaminase-like"/>
    <property type="match status" value="1"/>
</dbReference>
<dbReference type="CDD" id="cd01283">
    <property type="entry name" value="cytidine_deaminase"/>
    <property type="match status" value="1"/>
</dbReference>
<keyword evidence="7" id="KW-0862">Zinc</keyword>
<dbReference type="GO" id="GO:0005829">
    <property type="term" value="C:cytosol"/>
    <property type="evidence" value="ECO:0007669"/>
    <property type="project" value="TreeGrafter"/>
</dbReference>
<evidence type="ECO:0000256" key="6">
    <source>
        <dbReference type="ARBA" id="ARBA00022801"/>
    </source>
</evidence>
<comment type="similarity">
    <text evidence="2">Belongs to the cytidine and deoxycytidylate deaminase family.</text>
</comment>
<dbReference type="PROSITE" id="PS00903">
    <property type="entry name" value="CYT_DCMP_DEAMINASES_1"/>
    <property type="match status" value="1"/>
</dbReference>